<keyword evidence="2 4" id="KW-0819">tRNA processing</keyword>
<comment type="similarity">
    <text evidence="1 4 7">Belongs to the tRNA pseudouridine synthase TruA family.</text>
</comment>
<dbReference type="NCBIfam" id="TIGR00071">
    <property type="entry name" value="hisT_truA"/>
    <property type="match status" value="1"/>
</dbReference>
<dbReference type="eggNOG" id="COG0101">
    <property type="taxonomic scope" value="Bacteria"/>
</dbReference>
<dbReference type="InterPro" id="IPR001406">
    <property type="entry name" value="PsdUridine_synth_TruA"/>
</dbReference>
<dbReference type="HAMAP" id="MF_00171">
    <property type="entry name" value="TruA"/>
    <property type="match status" value="1"/>
</dbReference>
<comment type="catalytic activity">
    <reaction evidence="4 7">
        <text>uridine(38/39/40) in tRNA = pseudouridine(38/39/40) in tRNA</text>
        <dbReference type="Rhea" id="RHEA:22376"/>
        <dbReference type="Rhea" id="RHEA-COMP:10085"/>
        <dbReference type="Rhea" id="RHEA-COMP:10087"/>
        <dbReference type="ChEBI" id="CHEBI:65314"/>
        <dbReference type="ChEBI" id="CHEBI:65315"/>
        <dbReference type="EC" id="5.4.99.12"/>
    </reaction>
</comment>
<reference evidence="9 10" key="1">
    <citation type="submission" date="2008-08" db="EMBL/GenBank/DDBJ databases">
        <title>Draft genome sequence of Ruminococcus lactaris ATCC 29176.</title>
        <authorList>
            <person name="Sudarsanam P."/>
            <person name="Ley R."/>
            <person name="Guruge J."/>
            <person name="Turnbaugh P.J."/>
            <person name="Mahowald M."/>
            <person name="Liep D."/>
            <person name="Gordon J."/>
        </authorList>
    </citation>
    <scope>NUCLEOTIDE SEQUENCE [LARGE SCALE GENOMIC DNA]</scope>
    <source>
        <strain evidence="9 10">ATCC 29176</strain>
    </source>
</reference>
<gene>
    <name evidence="4 9" type="primary">truA</name>
    <name evidence="9" type="ORF">RUMLAC_02321</name>
</gene>
<evidence type="ECO:0000256" key="3">
    <source>
        <dbReference type="ARBA" id="ARBA00023235"/>
    </source>
</evidence>
<reference evidence="9 10" key="2">
    <citation type="submission" date="2008-08" db="EMBL/GenBank/DDBJ databases">
        <authorList>
            <person name="Fulton L."/>
            <person name="Clifton S."/>
            <person name="Fulton B."/>
            <person name="Xu J."/>
            <person name="Minx P."/>
            <person name="Pepin K.H."/>
            <person name="Johnson M."/>
            <person name="Bhonagiri V."/>
            <person name="Nash W.E."/>
            <person name="Mardis E.R."/>
            <person name="Wilson R.K."/>
        </authorList>
    </citation>
    <scope>NUCLEOTIDE SEQUENCE [LARGE SCALE GENOMIC DNA]</scope>
    <source>
        <strain evidence="9 10">ATCC 29176</strain>
    </source>
</reference>
<evidence type="ECO:0000256" key="7">
    <source>
        <dbReference type="RuleBase" id="RU003792"/>
    </source>
</evidence>
<proteinExistence type="inferred from homology"/>
<dbReference type="HOGENOM" id="CLU_014673_0_1_9"/>
<evidence type="ECO:0000259" key="8">
    <source>
        <dbReference type="Pfam" id="PF01416"/>
    </source>
</evidence>
<dbReference type="PANTHER" id="PTHR11142">
    <property type="entry name" value="PSEUDOURIDYLATE SYNTHASE"/>
    <property type="match status" value="1"/>
</dbReference>
<dbReference type="Gene3D" id="3.30.70.660">
    <property type="entry name" value="Pseudouridine synthase I, catalytic domain, C-terminal subdomain"/>
    <property type="match status" value="1"/>
</dbReference>
<name>B5CS63_9FIRM</name>
<comment type="function">
    <text evidence="4">Formation of pseudouridine at positions 38, 39 and 40 in the anticodon stem and loop of transfer RNAs.</text>
</comment>
<organism evidence="9 10">
    <name type="scientific">[Ruminococcus] lactaris ATCC 29176</name>
    <dbReference type="NCBI Taxonomy" id="471875"/>
    <lineage>
        <taxon>Bacteria</taxon>
        <taxon>Bacillati</taxon>
        <taxon>Bacillota</taxon>
        <taxon>Clostridia</taxon>
        <taxon>Lachnospirales</taxon>
        <taxon>Lachnospiraceae</taxon>
        <taxon>Mediterraneibacter</taxon>
    </lineage>
</organism>
<dbReference type="InterPro" id="IPR020095">
    <property type="entry name" value="PsdUridine_synth_TruA_C"/>
</dbReference>
<dbReference type="InterPro" id="IPR020094">
    <property type="entry name" value="TruA/RsuA/RluB/E/F_N"/>
</dbReference>
<comment type="caution">
    <text evidence="9">The sequence shown here is derived from an EMBL/GenBank/DDBJ whole genome shotgun (WGS) entry which is preliminary data.</text>
</comment>
<dbReference type="GO" id="GO:0003723">
    <property type="term" value="F:RNA binding"/>
    <property type="evidence" value="ECO:0007669"/>
    <property type="project" value="InterPro"/>
</dbReference>
<dbReference type="AlphaFoldDB" id="B5CS63"/>
<feature type="binding site" evidence="4 6">
    <location>
        <position position="123"/>
    </location>
    <ligand>
        <name>substrate</name>
    </ligand>
</feature>
<dbReference type="SUPFAM" id="SSF55120">
    <property type="entry name" value="Pseudouridine synthase"/>
    <property type="match status" value="1"/>
</dbReference>
<evidence type="ECO:0000256" key="4">
    <source>
        <dbReference type="HAMAP-Rule" id="MF_00171"/>
    </source>
</evidence>
<feature type="domain" description="Pseudouridine synthase I TruA alpha/beta" evidence="8">
    <location>
        <begin position="156"/>
        <end position="256"/>
    </location>
</feature>
<dbReference type="CDD" id="cd02570">
    <property type="entry name" value="PseudoU_synth_EcTruA"/>
    <property type="match status" value="1"/>
</dbReference>
<dbReference type="EC" id="5.4.99.12" evidence="4"/>
<evidence type="ECO:0000313" key="10">
    <source>
        <dbReference type="Proteomes" id="UP000003254"/>
    </source>
</evidence>
<protein>
    <recommendedName>
        <fullName evidence="4">tRNA pseudouridine synthase A</fullName>
        <ecNumber evidence="4">5.4.99.12</ecNumber>
    </recommendedName>
    <alternativeName>
        <fullName evidence="4">tRNA pseudouridine(38-40) synthase</fullName>
    </alternativeName>
    <alternativeName>
        <fullName evidence="4">tRNA pseudouridylate synthase I</fullName>
    </alternativeName>
    <alternativeName>
        <fullName evidence="4">tRNA-uridine isomerase I</fullName>
    </alternativeName>
</protein>
<dbReference type="Proteomes" id="UP000003254">
    <property type="component" value="Unassembled WGS sequence"/>
</dbReference>
<dbReference type="GO" id="GO:0031119">
    <property type="term" value="P:tRNA pseudouridine synthesis"/>
    <property type="evidence" value="ECO:0007669"/>
    <property type="project" value="UniProtKB-UniRule"/>
</dbReference>
<evidence type="ECO:0000256" key="1">
    <source>
        <dbReference type="ARBA" id="ARBA00009375"/>
    </source>
</evidence>
<dbReference type="PANTHER" id="PTHR11142:SF0">
    <property type="entry name" value="TRNA PSEUDOURIDINE SYNTHASE-LIKE 1"/>
    <property type="match status" value="1"/>
</dbReference>
<evidence type="ECO:0000256" key="2">
    <source>
        <dbReference type="ARBA" id="ARBA00022694"/>
    </source>
</evidence>
<comment type="subunit">
    <text evidence="4">Homodimer.</text>
</comment>
<keyword evidence="10" id="KW-1185">Reference proteome</keyword>
<evidence type="ECO:0000256" key="5">
    <source>
        <dbReference type="PIRSR" id="PIRSR001430-1"/>
    </source>
</evidence>
<feature type="domain" description="Pseudouridine synthase I TruA alpha/beta" evidence="8">
    <location>
        <begin position="20"/>
        <end position="105"/>
    </location>
</feature>
<accession>B5CS63</accession>
<keyword evidence="3 4" id="KW-0413">Isomerase</keyword>
<dbReference type="InterPro" id="IPR020103">
    <property type="entry name" value="PsdUridine_synth_cat_dom_sf"/>
</dbReference>
<evidence type="ECO:0000313" key="9">
    <source>
        <dbReference type="EMBL" id="EDY31889.1"/>
    </source>
</evidence>
<dbReference type="InterPro" id="IPR020097">
    <property type="entry name" value="PsdUridine_synth_TruA_a/b_dom"/>
</dbReference>
<comment type="caution">
    <text evidence="4">Lacks conserved residue(s) required for the propagation of feature annotation.</text>
</comment>
<dbReference type="GO" id="GO:0160147">
    <property type="term" value="F:tRNA pseudouridine(38-40) synthase activity"/>
    <property type="evidence" value="ECO:0007669"/>
    <property type="project" value="UniProtKB-EC"/>
</dbReference>
<dbReference type="Pfam" id="PF01416">
    <property type="entry name" value="PseudoU_synth_1"/>
    <property type="match status" value="2"/>
</dbReference>
<dbReference type="PIRSF" id="PIRSF001430">
    <property type="entry name" value="tRNA_psdUrid_synth"/>
    <property type="match status" value="1"/>
</dbReference>
<evidence type="ECO:0000256" key="6">
    <source>
        <dbReference type="PIRSR" id="PIRSR001430-2"/>
    </source>
</evidence>
<sequence length="264" mass="29689">MTGFLFERGDEKMRTYRLVIAYDGTAYQGWQRQANTEMTIQGILESCISKAAGYAVEVNGSGRTDAGVHARGQTASVVLHGKAEDGFFTEKVNKLLPPDIRIREAGLEKNGFHARKSAVGKRYVYQIDTDEKPDVFDRRYTYHFPKKLDIAAMQQAAELLTGTHEFAAYTDKKDETSTKRTIYAIMVGGQGGRINIQYEGTGFLYHMVRILTGTLLEVGMGTRRIESVTIALEAKDRTKVGFLAPARGLFLDEVYYKEKSWKEE</sequence>
<dbReference type="EMBL" id="ABOU02000049">
    <property type="protein sequence ID" value="EDY31889.1"/>
    <property type="molecule type" value="Genomic_DNA"/>
</dbReference>
<dbReference type="Gene3D" id="3.30.70.580">
    <property type="entry name" value="Pseudouridine synthase I, catalytic domain, N-terminal subdomain"/>
    <property type="match status" value="1"/>
</dbReference>
<feature type="active site" description="Nucleophile" evidence="4 5">
    <location>
        <position position="65"/>
    </location>
</feature>